<keyword evidence="1" id="KW-0732">Signal</keyword>
<dbReference type="KEGG" id="beq:BEWA_011700"/>
<reference evidence="2 3" key="1">
    <citation type="journal article" date="2012" name="BMC Genomics">
        <title>Comparative genomic analysis and phylogenetic position of Theileria equi.</title>
        <authorList>
            <person name="Kappmeyer L.S."/>
            <person name="Thiagarajan M."/>
            <person name="Herndon D.R."/>
            <person name="Ramsay J.D."/>
            <person name="Caler E."/>
            <person name="Djikeng A."/>
            <person name="Gillespie J.J."/>
            <person name="Lau A.O."/>
            <person name="Roalson E.H."/>
            <person name="Silva J.C."/>
            <person name="Silva M.G."/>
            <person name="Suarez C.E."/>
            <person name="Ueti M.W."/>
            <person name="Nene V.M."/>
            <person name="Mealey R.H."/>
            <person name="Knowles D.P."/>
            <person name="Brayton K.A."/>
        </authorList>
    </citation>
    <scope>NUCLEOTIDE SEQUENCE [LARGE SCALE GENOMIC DNA]</scope>
    <source>
        <strain evidence="2 3">WA</strain>
    </source>
</reference>
<dbReference type="RefSeq" id="XP_004831418.1">
    <property type="nucleotide sequence ID" value="XM_004831361.1"/>
</dbReference>
<dbReference type="AlphaFoldDB" id="L0B1L1"/>
<protein>
    <submittedName>
        <fullName evidence="2">Signal peptide-containing protein</fullName>
    </submittedName>
</protein>
<feature type="chain" id="PRO_5003940004" evidence="1">
    <location>
        <begin position="19"/>
        <end position="154"/>
    </location>
</feature>
<proteinExistence type="predicted"/>
<dbReference type="VEuPathDB" id="PiroplasmaDB:BEWA_011700"/>
<organism evidence="2 3">
    <name type="scientific">Theileria equi strain WA</name>
    <dbReference type="NCBI Taxonomy" id="1537102"/>
    <lineage>
        <taxon>Eukaryota</taxon>
        <taxon>Sar</taxon>
        <taxon>Alveolata</taxon>
        <taxon>Apicomplexa</taxon>
        <taxon>Aconoidasida</taxon>
        <taxon>Piroplasmida</taxon>
        <taxon>Theileriidae</taxon>
        <taxon>Theileria</taxon>
    </lineage>
</organism>
<feature type="signal peptide" evidence="1">
    <location>
        <begin position="1"/>
        <end position="18"/>
    </location>
</feature>
<dbReference type="GeneID" id="15805548"/>
<sequence length="154" mass="15944">MKVAAILFSAVSVLAASAAVLDFKNPDAALGELVHGDHHGLKAVVFEAAAGADVNGFNCAGHFTWAAPAGKKVAKVNAVSQCKAGDIAVVHVALVDGKDVFLGFNGKVHEELTHEAFVAKLKDAGCPHAHELPDDNLFNKLKESLKAAAHQSSS</sequence>
<evidence type="ECO:0000313" key="3">
    <source>
        <dbReference type="Proteomes" id="UP000031512"/>
    </source>
</evidence>
<dbReference type="Proteomes" id="UP000031512">
    <property type="component" value="Chromosome 3"/>
</dbReference>
<accession>L0B1L1</accession>
<keyword evidence="3" id="KW-1185">Reference proteome</keyword>
<gene>
    <name evidence="2" type="ORF">BEWA_011700</name>
</gene>
<name>L0B1L1_THEEQ</name>
<evidence type="ECO:0000256" key="1">
    <source>
        <dbReference type="SAM" id="SignalP"/>
    </source>
</evidence>
<evidence type="ECO:0000313" key="2">
    <source>
        <dbReference type="EMBL" id="AFZ81752.1"/>
    </source>
</evidence>
<dbReference type="EMBL" id="CP001670">
    <property type="protein sequence ID" value="AFZ81752.1"/>
    <property type="molecule type" value="Genomic_DNA"/>
</dbReference>